<dbReference type="Proteomes" id="UP000266313">
    <property type="component" value="Chromosome"/>
</dbReference>
<protein>
    <submittedName>
        <fullName evidence="1">Transposase</fullName>
    </submittedName>
</protein>
<gene>
    <name evidence="1" type="ORF">sS8_2565</name>
</gene>
<reference evidence="1 2" key="1">
    <citation type="submission" date="2016-12" db="EMBL/GenBank/DDBJ databases">
        <title>Genome sequencing of Methylocaldum marinum.</title>
        <authorList>
            <person name="Takeuchi M."/>
            <person name="Kamagata Y."/>
            <person name="Hiraoka S."/>
            <person name="Oshima K."/>
            <person name="Hattori M."/>
            <person name="Iwasaki W."/>
        </authorList>
    </citation>
    <scope>NUCLEOTIDE SEQUENCE [LARGE SCALE GENOMIC DNA]</scope>
    <source>
        <strain evidence="1 2">S8</strain>
    </source>
</reference>
<keyword evidence="2" id="KW-1185">Reference proteome</keyword>
<organism evidence="1 2">
    <name type="scientific">Methylocaldum marinum</name>
    <dbReference type="NCBI Taxonomy" id="1432792"/>
    <lineage>
        <taxon>Bacteria</taxon>
        <taxon>Pseudomonadati</taxon>
        <taxon>Pseudomonadota</taxon>
        <taxon>Gammaproteobacteria</taxon>
        <taxon>Methylococcales</taxon>
        <taxon>Methylococcaceae</taxon>
        <taxon>Methylocaldum</taxon>
    </lineage>
</organism>
<proteinExistence type="predicted"/>
<accession>A0A250KSJ7</accession>
<dbReference type="AlphaFoldDB" id="A0A250KSJ7"/>
<evidence type="ECO:0000313" key="1">
    <source>
        <dbReference type="EMBL" id="BBA34516.1"/>
    </source>
</evidence>
<sequence length="53" mass="6096">MYSQCLDSQEKIAAEVAAWESQRNALKARIHWTFTLAAARQKLRKLYPSNEDG</sequence>
<dbReference type="KEGG" id="mmai:sS8_2565"/>
<name>A0A250KSJ7_9GAMM</name>
<dbReference type="EMBL" id="AP017928">
    <property type="protein sequence ID" value="BBA34516.1"/>
    <property type="molecule type" value="Genomic_DNA"/>
</dbReference>
<evidence type="ECO:0000313" key="2">
    <source>
        <dbReference type="Proteomes" id="UP000266313"/>
    </source>
</evidence>
<dbReference type="RefSeq" id="WP_170161065.1">
    <property type="nucleotide sequence ID" value="NZ_AP017928.1"/>
</dbReference>